<proteinExistence type="predicted"/>
<gene>
    <name evidence="1" type="ORF">ACFFGY_17290</name>
</gene>
<evidence type="ECO:0000313" key="2">
    <source>
        <dbReference type="Proteomes" id="UP001589865"/>
    </source>
</evidence>
<name>A0ABV6K0A9_9PROT</name>
<organism evidence="1 2">
    <name type="scientific">Roseomonas elaeocarpi</name>
    <dbReference type="NCBI Taxonomy" id="907779"/>
    <lineage>
        <taxon>Bacteria</taxon>
        <taxon>Pseudomonadati</taxon>
        <taxon>Pseudomonadota</taxon>
        <taxon>Alphaproteobacteria</taxon>
        <taxon>Acetobacterales</taxon>
        <taxon>Roseomonadaceae</taxon>
        <taxon>Roseomonas</taxon>
    </lineage>
</organism>
<dbReference type="Proteomes" id="UP001589865">
    <property type="component" value="Unassembled WGS sequence"/>
</dbReference>
<dbReference type="RefSeq" id="WP_377045757.1">
    <property type="nucleotide sequence ID" value="NZ_JBHLUN010000012.1"/>
</dbReference>
<comment type="caution">
    <text evidence="1">The sequence shown here is derived from an EMBL/GenBank/DDBJ whole genome shotgun (WGS) entry which is preliminary data.</text>
</comment>
<accession>A0ABV6K0A9</accession>
<protein>
    <submittedName>
        <fullName evidence="1">Uncharacterized protein</fullName>
    </submittedName>
</protein>
<evidence type="ECO:0000313" key="1">
    <source>
        <dbReference type="EMBL" id="MFC0410011.1"/>
    </source>
</evidence>
<dbReference type="EMBL" id="JBHLUN010000012">
    <property type="protein sequence ID" value="MFC0410011.1"/>
    <property type="molecule type" value="Genomic_DNA"/>
</dbReference>
<sequence length="176" mass="19014">MSSVLDEFSFLFSPARHAANNLAMVLLMNLESAVRALPESERGGRQIRRALEAAEEYDGLMRSLLGLTRDAQVARIEAATYLREMLPLLSLAAGRRLSLEADDAGVELEIRRPTLDAALLRLAARMPADAPVALVLRGEVLMMGWEPPAAEAALLREAGAGLTRGEDGWELALPPG</sequence>
<keyword evidence="2" id="KW-1185">Reference proteome</keyword>
<reference evidence="1 2" key="1">
    <citation type="submission" date="2024-09" db="EMBL/GenBank/DDBJ databases">
        <authorList>
            <person name="Sun Q."/>
            <person name="Mori K."/>
        </authorList>
    </citation>
    <scope>NUCLEOTIDE SEQUENCE [LARGE SCALE GENOMIC DNA]</scope>
    <source>
        <strain evidence="1 2">TBRC 5777</strain>
    </source>
</reference>